<gene>
    <name evidence="6" type="ORF">PEVE_00043908</name>
</gene>
<dbReference type="CDD" id="cd01898">
    <property type="entry name" value="Obg"/>
    <property type="match status" value="1"/>
</dbReference>
<dbReference type="PROSITE" id="PS51883">
    <property type="entry name" value="OBG"/>
    <property type="match status" value="1"/>
</dbReference>
<protein>
    <recommendedName>
        <fullName evidence="8">GTP-binding protein 10</fullName>
    </recommendedName>
</protein>
<dbReference type="Gene3D" id="2.70.210.12">
    <property type="entry name" value="GTP1/OBG domain"/>
    <property type="match status" value="1"/>
</dbReference>
<name>A0ABN8LSR0_9CNID</name>
<dbReference type="SUPFAM" id="SSF52540">
    <property type="entry name" value="P-loop containing nucleoside triphosphate hydrolases"/>
    <property type="match status" value="1"/>
</dbReference>
<feature type="region of interest" description="Disordered" evidence="3">
    <location>
        <begin position="157"/>
        <end position="183"/>
    </location>
</feature>
<dbReference type="InterPro" id="IPR045086">
    <property type="entry name" value="OBG_GTPase"/>
</dbReference>
<evidence type="ECO:0000256" key="1">
    <source>
        <dbReference type="ARBA" id="ARBA00022741"/>
    </source>
</evidence>
<evidence type="ECO:0000313" key="6">
    <source>
        <dbReference type="EMBL" id="CAH3018585.1"/>
    </source>
</evidence>
<dbReference type="InterPro" id="IPR036726">
    <property type="entry name" value="GTP1_OBG_dom_sf"/>
</dbReference>
<evidence type="ECO:0000256" key="3">
    <source>
        <dbReference type="SAM" id="MobiDB-lite"/>
    </source>
</evidence>
<keyword evidence="1" id="KW-0547">Nucleotide-binding</keyword>
<evidence type="ECO:0008006" key="8">
    <source>
        <dbReference type="Google" id="ProtNLM"/>
    </source>
</evidence>
<dbReference type="PROSITE" id="PS51710">
    <property type="entry name" value="G_OBG"/>
    <property type="match status" value="1"/>
</dbReference>
<dbReference type="Pfam" id="PF01018">
    <property type="entry name" value="GTP1_OBG"/>
    <property type="match status" value="1"/>
</dbReference>
<keyword evidence="7" id="KW-1185">Reference proteome</keyword>
<dbReference type="SUPFAM" id="SSF82051">
    <property type="entry name" value="Obg GTP-binding protein N-terminal domain"/>
    <property type="match status" value="1"/>
</dbReference>
<feature type="non-terminal residue" evidence="6">
    <location>
        <position position="927"/>
    </location>
</feature>
<dbReference type="InterPro" id="IPR006169">
    <property type="entry name" value="GTP1_OBG_dom"/>
</dbReference>
<dbReference type="InterPro" id="IPR027417">
    <property type="entry name" value="P-loop_NTPase"/>
</dbReference>
<dbReference type="Proteomes" id="UP001159427">
    <property type="component" value="Unassembled WGS sequence"/>
</dbReference>
<reference evidence="6 7" key="1">
    <citation type="submission" date="2022-05" db="EMBL/GenBank/DDBJ databases">
        <authorList>
            <consortium name="Genoscope - CEA"/>
            <person name="William W."/>
        </authorList>
    </citation>
    <scope>NUCLEOTIDE SEQUENCE [LARGE SCALE GENOMIC DNA]</scope>
</reference>
<evidence type="ECO:0000256" key="2">
    <source>
        <dbReference type="ARBA" id="ARBA00023134"/>
    </source>
</evidence>
<dbReference type="PRINTS" id="PR00326">
    <property type="entry name" value="GTP1OBG"/>
</dbReference>
<dbReference type="Pfam" id="PF01926">
    <property type="entry name" value="MMR_HSR1"/>
    <property type="match status" value="1"/>
</dbReference>
<dbReference type="InterPro" id="IPR031167">
    <property type="entry name" value="G_OBG"/>
</dbReference>
<dbReference type="EMBL" id="CALNXI010000091">
    <property type="protein sequence ID" value="CAH3018585.1"/>
    <property type="molecule type" value="Genomic_DNA"/>
</dbReference>
<feature type="domain" description="OBG-type G" evidence="4">
    <location>
        <begin position="446"/>
        <end position="650"/>
    </location>
</feature>
<organism evidence="6 7">
    <name type="scientific">Porites evermanni</name>
    <dbReference type="NCBI Taxonomy" id="104178"/>
    <lineage>
        <taxon>Eukaryota</taxon>
        <taxon>Metazoa</taxon>
        <taxon>Cnidaria</taxon>
        <taxon>Anthozoa</taxon>
        <taxon>Hexacorallia</taxon>
        <taxon>Scleractinia</taxon>
        <taxon>Fungiina</taxon>
        <taxon>Poritidae</taxon>
        <taxon>Porites</taxon>
    </lineage>
</organism>
<dbReference type="InterPro" id="IPR006073">
    <property type="entry name" value="GTP-bd"/>
</dbReference>
<sequence>MADVLIRSARFRTFLPSCVSLLSKSRHLRALVTLRKDVFEQPFMTTKGSRESLFRTTQVCSSCIKARHSSCHADVMSTSQVITNESTELEKSRKYQALHVMPFSVTEGGKYVAHVLLKHKPKKAIVFVRTRVLAAELVRELEEYGLKCSSLEDANFSETSNTSESENEELNSEKINENDTGSRITVMTEGEVEAMESLLPVDLILLVQQPMTGKSFTLFCLKKAHAKVKPLDVILLYSHNDLAFLSQMQSYVDVKKLSPPSFYNVAMRTEGLPSFPGESTLLPGRHLVEPPPPPITAIIPPKLPRSKVFRPSVSVPVKREGGGWGGGGEASFSWGGVFEIVTCFPNATLRHFSVKENRRILAEHGTYFSGKKGKKQKGTRGRDTVIPVPVGTTVYTDDGQIVREMDELGSRLLVARGGRGGSPATEDWRGEKGERFMIILESRLMADVALVGFPNAGKSSLLRAISNATPKAADYAFTTMRPNIGMVEYGDHSQVSVADLPGLIEGASVNRGLGHRFLKHTQKARALALVVDIDGFRLSEKYPARTAFQNVFILLKELVLYDKELLNRPKILIVTKLDKKGATSRFQELKQRVNSVQEHAIRHLKDTKLSLERQILTLDRWSSLWNIIILSDATTEIVLKVKEFSLEMEKKFDFKPLLTDSQDSQGSTPLRIFSISTAKPENIKFGEEEMDLISGGSDVSSVEEIAQERNENPSHAWTEGNWAFCRDDMDEDLPSFEARYEAMKEIFPSLGENDGRSSRLETLKTPDGSKVAFGEADKNDRDELYAKLREAVDKRVSENLSRLSNPSLVSGDFLSIHENGKPKTAPSSVGKIDAEKQYFFPELRNLIEGRIEETKVDTLANRIERELMRRQHLCNEQALMLQMLMNRVQDLEKRGPPKRGTTPVHTSSRASRGNRCMCYHTSNYIVE</sequence>
<feature type="domain" description="Obg" evidence="5">
    <location>
        <begin position="372"/>
        <end position="445"/>
    </location>
</feature>
<proteinExistence type="predicted"/>
<dbReference type="PANTHER" id="PTHR11702:SF43">
    <property type="entry name" value="GTP-BINDING PROTEIN 10"/>
    <property type="match status" value="1"/>
</dbReference>
<accession>A0ABN8LSR0</accession>
<keyword evidence="2" id="KW-0342">GTP-binding</keyword>
<evidence type="ECO:0000259" key="5">
    <source>
        <dbReference type="PROSITE" id="PS51883"/>
    </source>
</evidence>
<comment type="caution">
    <text evidence="6">The sequence shown here is derived from an EMBL/GenBank/DDBJ whole genome shotgun (WGS) entry which is preliminary data.</text>
</comment>
<dbReference type="PANTHER" id="PTHR11702">
    <property type="entry name" value="DEVELOPMENTALLY REGULATED GTP-BINDING PROTEIN-RELATED"/>
    <property type="match status" value="1"/>
</dbReference>
<evidence type="ECO:0000259" key="4">
    <source>
        <dbReference type="PROSITE" id="PS51710"/>
    </source>
</evidence>
<dbReference type="Gene3D" id="3.40.50.300">
    <property type="entry name" value="P-loop containing nucleotide triphosphate hydrolases"/>
    <property type="match status" value="1"/>
</dbReference>
<evidence type="ECO:0000313" key="7">
    <source>
        <dbReference type="Proteomes" id="UP001159427"/>
    </source>
</evidence>